<protein>
    <submittedName>
        <fullName evidence="1">DUF3990 domain-containing protein</fullName>
    </submittedName>
</protein>
<organism evidence="1 2">
    <name type="scientific">Bacillus cereus</name>
    <dbReference type="NCBI Taxonomy" id="1396"/>
    <lineage>
        <taxon>Bacteria</taxon>
        <taxon>Bacillati</taxon>
        <taxon>Bacillota</taxon>
        <taxon>Bacilli</taxon>
        <taxon>Bacillales</taxon>
        <taxon>Bacillaceae</taxon>
        <taxon>Bacillus</taxon>
        <taxon>Bacillus cereus group</taxon>
    </lineage>
</organism>
<dbReference type="AlphaFoldDB" id="A0A1Q4L3S7"/>
<gene>
    <name evidence="1" type="ORF">CN491_24385</name>
</gene>
<evidence type="ECO:0000313" key="1">
    <source>
        <dbReference type="EMBL" id="PES90488.1"/>
    </source>
</evidence>
<dbReference type="Proteomes" id="UP000220900">
    <property type="component" value="Unassembled WGS sequence"/>
</dbReference>
<proteinExistence type="predicted"/>
<dbReference type="EMBL" id="NTZF01000035">
    <property type="protein sequence ID" value="PES90488.1"/>
    <property type="molecule type" value="Genomic_DNA"/>
</dbReference>
<comment type="caution">
    <text evidence="1">The sequence shown here is derived from an EMBL/GenBank/DDBJ whole genome shotgun (WGS) entry which is preliminary data.</text>
</comment>
<dbReference type="RefSeq" id="WP_033691271.1">
    <property type="nucleotide sequence ID" value="NZ_JADNQB010000036.1"/>
</dbReference>
<name>A0A1Q4L3S7_BACCE</name>
<accession>A0A1Q4L3S7</accession>
<sequence length="186" mass="21448">MNIKFNSQHYLYHGTIDLYGDLIEQNGIRIIQRTDNGVDFGAGFYLSSHDTELAVRTAIRRTEKTPPPSDEMLKLLGMSRMEFLVKRNNEGFKPVVLKFQINDYEAWNVKKHLQFCIDDEEWQKHVWKWRRRNGAPQIDTTFGPVADNGLRGASHVDILAIQNANQIAIHNQETADLLNLLEVKPC</sequence>
<evidence type="ECO:0000313" key="2">
    <source>
        <dbReference type="Proteomes" id="UP000220900"/>
    </source>
</evidence>
<reference evidence="1 2" key="1">
    <citation type="submission" date="2017-09" db="EMBL/GenBank/DDBJ databases">
        <title>Large-scale bioinformatics analysis of Bacillus genomes uncovers conserved roles of natural products in bacterial physiology.</title>
        <authorList>
            <consortium name="Agbiome Team Llc"/>
            <person name="Bleich R.M."/>
            <person name="Grubbs K.J."/>
            <person name="Santa Maria K.C."/>
            <person name="Allen S.E."/>
            <person name="Farag S."/>
            <person name="Shank E.A."/>
            <person name="Bowers A."/>
        </authorList>
    </citation>
    <scope>NUCLEOTIDE SEQUENCE [LARGE SCALE GENOMIC DNA]</scope>
    <source>
        <strain evidence="1 2">AFS002368</strain>
    </source>
</reference>